<feature type="domain" description="Beta-lactamase-related" evidence="1">
    <location>
        <begin position="7"/>
        <end position="197"/>
    </location>
</feature>
<name>A0ABX1W495_9SPHI</name>
<evidence type="ECO:0000259" key="1">
    <source>
        <dbReference type="Pfam" id="PF00144"/>
    </source>
</evidence>
<evidence type="ECO:0000313" key="2">
    <source>
        <dbReference type="EMBL" id="NNU34491.1"/>
    </source>
</evidence>
<dbReference type="InterPro" id="IPR001466">
    <property type="entry name" value="Beta-lactam-related"/>
</dbReference>
<organism evidence="2 3">
    <name type="scientific">Mucilaginibacter humi</name>
    <dbReference type="NCBI Taxonomy" id="2732510"/>
    <lineage>
        <taxon>Bacteria</taxon>
        <taxon>Pseudomonadati</taxon>
        <taxon>Bacteroidota</taxon>
        <taxon>Sphingobacteriia</taxon>
        <taxon>Sphingobacteriales</taxon>
        <taxon>Sphingobacteriaceae</taxon>
        <taxon>Mucilaginibacter</taxon>
    </lineage>
</organism>
<gene>
    <name evidence="2" type="ORF">HK413_10895</name>
</gene>
<proteinExistence type="predicted"/>
<evidence type="ECO:0000313" key="3">
    <source>
        <dbReference type="Proteomes" id="UP000566071"/>
    </source>
</evidence>
<sequence>MDKAVDSVARQYFRDPNSAGLSIGIIKNGKRYIYHYGETKKQTGMLPDNATVYEIGSITKTFTATLLAHAVLENKVSLTDDIRKYLAGSYPNLEFNGRPITLQDLANHTSRLPELPEDIGSQAAFNPLMPEFNYDSARFYTALHKVKIDTLPGYKFLYSNWGYALLGHILENVYQQPYAVLLRNYITKPWGMNNTGTR</sequence>
<dbReference type="Gene3D" id="3.40.710.10">
    <property type="entry name" value="DD-peptidase/beta-lactamase superfamily"/>
    <property type="match status" value="1"/>
</dbReference>
<dbReference type="EMBL" id="JABFCR010000049">
    <property type="protein sequence ID" value="NNU34491.1"/>
    <property type="molecule type" value="Genomic_DNA"/>
</dbReference>
<protein>
    <submittedName>
        <fullName evidence="2">Beta-lactamase family protein</fullName>
    </submittedName>
</protein>
<dbReference type="InterPro" id="IPR012338">
    <property type="entry name" value="Beta-lactam/transpept-like"/>
</dbReference>
<dbReference type="PANTHER" id="PTHR46825:SF8">
    <property type="entry name" value="BETA-LACTAMASE-RELATED"/>
    <property type="match status" value="1"/>
</dbReference>
<keyword evidence="3" id="KW-1185">Reference proteome</keyword>
<reference evidence="2 3" key="1">
    <citation type="submission" date="2020-05" db="EMBL/GenBank/DDBJ databases">
        <authorList>
            <person name="Khan S.A."/>
            <person name="Jeon C.O."/>
            <person name="Chun B.H."/>
        </authorList>
    </citation>
    <scope>NUCLEOTIDE SEQUENCE [LARGE SCALE GENOMIC DNA]</scope>
    <source>
        <strain evidence="2 3">S1162</strain>
    </source>
</reference>
<dbReference type="SUPFAM" id="SSF56601">
    <property type="entry name" value="beta-lactamase/transpeptidase-like"/>
    <property type="match status" value="1"/>
</dbReference>
<dbReference type="Pfam" id="PF00144">
    <property type="entry name" value="Beta-lactamase"/>
    <property type="match status" value="1"/>
</dbReference>
<accession>A0ABX1W495</accession>
<comment type="caution">
    <text evidence="2">The sequence shown here is derived from an EMBL/GenBank/DDBJ whole genome shotgun (WGS) entry which is preliminary data.</text>
</comment>
<dbReference type="PANTHER" id="PTHR46825">
    <property type="entry name" value="D-ALANYL-D-ALANINE-CARBOXYPEPTIDASE/ENDOPEPTIDASE AMPH"/>
    <property type="match status" value="1"/>
</dbReference>
<dbReference type="RefSeq" id="WP_175270166.1">
    <property type="nucleotide sequence ID" value="NZ_JABFCR010000049.1"/>
</dbReference>
<dbReference type="InterPro" id="IPR050491">
    <property type="entry name" value="AmpC-like"/>
</dbReference>
<dbReference type="Proteomes" id="UP000566071">
    <property type="component" value="Unassembled WGS sequence"/>
</dbReference>